<keyword evidence="1" id="KW-0560">Oxidoreductase</keyword>
<dbReference type="SUPFAM" id="SSF51430">
    <property type="entry name" value="NAD(P)-linked oxidoreductase"/>
    <property type="match status" value="1"/>
</dbReference>
<dbReference type="GeneID" id="30995035"/>
<reference evidence="4" key="1">
    <citation type="submission" date="2016-05" db="EMBL/GenBank/DDBJ databases">
        <title>Comparative genomics of biotechnologically important yeasts.</title>
        <authorList>
            <consortium name="DOE Joint Genome Institute"/>
            <person name="Riley R."/>
            <person name="Haridas S."/>
            <person name="Wolfe K.H."/>
            <person name="Lopes M.R."/>
            <person name="Hittinger C.T."/>
            <person name="Goker M."/>
            <person name="Salamov A."/>
            <person name="Wisecaver J."/>
            <person name="Long T.M."/>
            <person name="Aerts A.L."/>
            <person name="Barry K."/>
            <person name="Choi C."/>
            <person name="Clum A."/>
            <person name="Coughlan A.Y."/>
            <person name="Deshpande S."/>
            <person name="Douglass A.P."/>
            <person name="Hanson S.J."/>
            <person name="Klenk H.-P."/>
            <person name="Labutti K."/>
            <person name="Lapidus A."/>
            <person name="Lindquist E."/>
            <person name="Lipzen A."/>
            <person name="Meier-Kolthoff J.P."/>
            <person name="Ohm R.A."/>
            <person name="Otillar R.P."/>
            <person name="Pangilinan J."/>
            <person name="Peng Y."/>
            <person name="Rokas A."/>
            <person name="Rosa C.A."/>
            <person name="Scheuner C."/>
            <person name="Sibirny A.A."/>
            <person name="Slot J.C."/>
            <person name="Stielow J.B."/>
            <person name="Sun H."/>
            <person name="Kurtzman C.P."/>
            <person name="Blackwell M."/>
            <person name="Grigoriev I.V."/>
            <person name="Jeffries T.W."/>
        </authorList>
    </citation>
    <scope>NUCLEOTIDE SEQUENCE [LARGE SCALE GENOMIC DNA]</scope>
    <source>
        <strain evidence="4">NRRL Y-1933</strain>
    </source>
</reference>
<dbReference type="OrthoDB" id="48988at2759"/>
<name>A0A1E4RRJ1_9ASCO</name>
<keyword evidence="4" id="KW-1185">Reference proteome</keyword>
<dbReference type="STRING" id="984485.A0A1E4RRJ1"/>
<accession>A0A1E4RRJ1</accession>
<dbReference type="Proteomes" id="UP000095085">
    <property type="component" value="Unassembled WGS sequence"/>
</dbReference>
<dbReference type="Gene3D" id="3.20.20.100">
    <property type="entry name" value="NADP-dependent oxidoreductase domain"/>
    <property type="match status" value="1"/>
</dbReference>
<evidence type="ECO:0000313" key="4">
    <source>
        <dbReference type="Proteomes" id="UP000095085"/>
    </source>
</evidence>
<dbReference type="EMBL" id="KV454538">
    <property type="protein sequence ID" value="ODV69821.1"/>
    <property type="molecule type" value="Genomic_DNA"/>
</dbReference>
<dbReference type="InterPro" id="IPR036812">
    <property type="entry name" value="NAD(P)_OxRdtase_dom_sf"/>
</dbReference>
<evidence type="ECO:0000313" key="3">
    <source>
        <dbReference type="EMBL" id="ODV69821.1"/>
    </source>
</evidence>
<dbReference type="AlphaFoldDB" id="A0A1E4RRJ1"/>
<dbReference type="GO" id="GO:0005829">
    <property type="term" value="C:cytosol"/>
    <property type="evidence" value="ECO:0007669"/>
    <property type="project" value="EnsemblFungi"/>
</dbReference>
<evidence type="ECO:0000259" key="2">
    <source>
        <dbReference type="Pfam" id="PF00248"/>
    </source>
</evidence>
<dbReference type="FunFam" id="3.20.20.100:FF:000004">
    <property type="entry name" value="Oxidoreductase, aldo/keto reductase"/>
    <property type="match status" value="1"/>
</dbReference>
<feature type="domain" description="NADP-dependent oxidoreductase" evidence="2">
    <location>
        <begin position="41"/>
        <end position="343"/>
    </location>
</feature>
<organism evidence="3 4">
    <name type="scientific">Hyphopichia burtonii NRRL Y-1933</name>
    <dbReference type="NCBI Taxonomy" id="984485"/>
    <lineage>
        <taxon>Eukaryota</taxon>
        <taxon>Fungi</taxon>
        <taxon>Dikarya</taxon>
        <taxon>Ascomycota</taxon>
        <taxon>Saccharomycotina</taxon>
        <taxon>Pichiomycetes</taxon>
        <taxon>Debaryomycetaceae</taxon>
        <taxon>Hyphopichia</taxon>
    </lineage>
</organism>
<dbReference type="InterPro" id="IPR023210">
    <property type="entry name" value="NADP_OxRdtase_dom"/>
</dbReference>
<protein>
    <submittedName>
        <fullName evidence="3">Cell surface hydrophobicity-associated protein</fullName>
    </submittedName>
</protein>
<dbReference type="GO" id="GO:0016491">
    <property type="term" value="F:oxidoreductase activity"/>
    <property type="evidence" value="ECO:0007669"/>
    <property type="project" value="UniProtKB-KW"/>
</dbReference>
<proteinExistence type="predicted"/>
<dbReference type="PANTHER" id="PTHR43364">
    <property type="entry name" value="NADH-SPECIFIC METHYLGLYOXAL REDUCTASE-RELATED"/>
    <property type="match status" value="1"/>
</dbReference>
<dbReference type="InterPro" id="IPR050523">
    <property type="entry name" value="AKR_Detox_Biosynth"/>
</dbReference>
<gene>
    <name evidence="3" type="ORF">HYPBUDRAFT_151414</name>
</gene>
<dbReference type="Pfam" id="PF00248">
    <property type="entry name" value="Aldo_ket_red"/>
    <property type="match status" value="1"/>
</dbReference>
<dbReference type="RefSeq" id="XP_020078888.1">
    <property type="nucleotide sequence ID" value="XM_020220485.1"/>
</dbReference>
<dbReference type="PANTHER" id="PTHR43364:SF15">
    <property type="entry name" value="ARYL-ALCOHOL DEHYDROGENASE AAD16-RELATED"/>
    <property type="match status" value="1"/>
</dbReference>
<evidence type="ECO:0000256" key="1">
    <source>
        <dbReference type="ARBA" id="ARBA00023002"/>
    </source>
</evidence>
<sequence>MAKQFTAATDPVNLVQKLNKTGLDILKLVVGVMLMTTEGNWFGSNGDIDANLELLYKCYQSGLRTFDTADTYSNGKSEELLGMFLKKYKIPRQNVVIMTKGYFPVLDDVNDSSGLTNDADALKIMNRKGLSRKHILEAAKASYDRLGTYADIYQIHRYDPNVSNEEIMKALNDVVEKGYATYIGASSMKTYEFIDLQYTAKLNGWHQFVSMQSYYNLLYRNDEHELNPWCKKHDIALFPWSPNARGLLAVPWDSEVAKTKLQNEFMTRILGISPSSESDCEIAKRLELLAEKKKGSMMQVSLAWLLVKGANPIVGISKLEYVDEVAGVVDVELTEEDIKYLEEPYVTKADAPLLD</sequence>